<sequence length="132" mass="14571">MKTMNIMNKLVLVFLVFFIGVTHAQQAPSYRTYVDLYNQVMTGKRELNSLTQVEKSGVIAVHATIHNSCSRLDGECATACNAANALKDAASYLQSCAARHDYAEDCSRKFRDVRHAFDDYETAVSAAAHSCS</sequence>
<dbReference type="HOGENOM" id="CLU_1914174_0_0_4"/>
<keyword evidence="1" id="KW-0732">Signal</keyword>
<protein>
    <recommendedName>
        <fullName evidence="4">Secreted protein</fullName>
    </recommendedName>
</protein>
<evidence type="ECO:0000313" key="2">
    <source>
        <dbReference type="EMBL" id="CAL62433.1"/>
    </source>
</evidence>
<feature type="signal peptide" evidence="1">
    <location>
        <begin position="1"/>
        <end position="24"/>
    </location>
</feature>
<organism evidence="2 3">
    <name type="scientific">Herminiimonas arsenicoxydans</name>
    <dbReference type="NCBI Taxonomy" id="204773"/>
    <lineage>
        <taxon>Bacteria</taxon>
        <taxon>Pseudomonadati</taxon>
        <taxon>Pseudomonadota</taxon>
        <taxon>Betaproteobacteria</taxon>
        <taxon>Burkholderiales</taxon>
        <taxon>Oxalobacteraceae</taxon>
        <taxon>Herminiimonas</taxon>
    </lineage>
</organism>
<dbReference type="EMBL" id="CU207211">
    <property type="protein sequence ID" value="CAL62433.1"/>
    <property type="molecule type" value="Genomic_DNA"/>
</dbReference>
<keyword evidence="3" id="KW-1185">Reference proteome</keyword>
<proteinExistence type="predicted"/>
<evidence type="ECO:0000313" key="3">
    <source>
        <dbReference type="Proteomes" id="UP000006697"/>
    </source>
</evidence>
<accession>A4G7E6</accession>
<evidence type="ECO:0008006" key="4">
    <source>
        <dbReference type="Google" id="ProtNLM"/>
    </source>
</evidence>
<dbReference type="AlphaFoldDB" id="A4G7E6"/>
<feature type="chain" id="PRO_5002668065" description="Secreted protein" evidence="1">
    <location>
        <begin position="25"/>
        <end position="132"/>
    </location>
</feature>
<name>A4G7E6_HERAR</name>
<dbReference type="KEGG" id="har:HEAR2302"/>
<evidence type="ECO:0000256" key="1">
    <source>
        <dbReference type="SAM" id="SignalP"/>
    </source>
</evidence>
<dbReference type="Proteomes" id="UP000006697">
    <property type="component" value="Chromosome"/>
</dbReference>
<gene>
    <name evidence="2" type="ordered locus">HEAR2302</name>
</gene>
<reference evidence="2 3" key="1">
    <citation type="journal article" date="2007" name="PLoS Genet.">
        <title>A tale of two oxidation states: bacterial colonization of arsenic-rich environments.</title>
        <authorList>
            <person name="Muller D."/>
            <person name="Medigue C."/>
            <person name="Koechler S."/>
            <person name="Barbe V."/>
            <person name="Barakat M."/>
            <person name="Talla E."/>
            <person name="Bonnefoy V."/>
            <person name="Krin E."/>
            <person name="Arsene-Ploetze F."/>
            <person name="Carapito C."/>
            <person name="Chandler M."/>
            <person name="Cournoyer B."/>
            <person name="Cruveiller S."/>
            <person name="Dossat C."/>
            <person name="Duval S."/>
            <person name="Heymann M."/>
            <person name="Leize E."/>
            <person name="Lieutaud A."/>
            <person name="Lievremont D."/>
            <person name="Makita Y."/>
            <person name="Mangenot S."/>
            <person name="Nitschke W."/>
            <person name="Ortet P."/>
            <person name="Perdrial N."/>
            <person name="Schoepp B."/>
            <person name="Siguier N."/>
            <person name="Simeonova D.D."/>
            <person name="Rouy Z."/>
            <person name="Segurens B."/>
            <person name="Turlin E."/>
            <person name="Vallenet D."/>
            <person name="Van Dorsselaer A."/>
            <person name="Weiss S."/>
            <person name="Weissenbach J."/>
            <person name="Lett M.C."/>
            <person name="Danchin A."/>
            <person name="Bertin P.N."/>
        </authorList>
    </citation>
    <scope>NUCLEOTIDE SEQUENCE [LARGE SCALE GENOMIC DNA]</scope>
    <source>
        <strain evidence="3">ULPAs1</strain>
    </source>
</reference>